<keyword evidence="1" id="KW-0862">Zinc</keyword>
<dbReference type="GO" id="GO:0008270">
    <property type="term" value="F:zinc ion binding"/>
    <property type="evidence" value="ECO:0007669"/>
    <property type="project" value="UniProtKB-KW"/>
</dbReference>
<dbReference type="CDD" id="cd00303">
    <property type="entry name" value="retropepsin_like"/>
    <property type="match status" value="1"/>
</dbReference>
<feature type="coiled-coil region" evidence="2">
    <location>
        <begin position="551"/>
        <end position="601"/>
    </location>
</feature>
<dbReference type="PANTHER" id="PTHR35046:SF9">
    <property type="entry name" value="RNA-DIRECTED DNA POLYMERASE"/>
    <property type="match status" value="1"/>
</dbReference>
<evidence type="ECO:0000256" key="3">
    <source>
        <dbReference type="SAM" id="MobiDB-lite"/>
    </source>
</evidence>
<protein>
    <recommendedName>
        <fullName evidence="4">CCHC-type domain-containing protein</fullName>
    </recommendedName>
</protein>
<feature type="region of interest" description="Disordered" evidence="3">
    <location>
        <begin position="1"/>
        <end position="21"/>
    </location>
</feature>
<dbReference type="AlphaFoldDB" id="A0AA39SCQ6"/>
<dbReference type="GO" id="GO:0003676">
    <property type="term" value="F:nucleic acid binding"/>
    <property type="evidence" value="ECO:0007669"/>
    <property type="project" value="InterPro"/>
</dbReference>
<sequence length="620" mass="70071">MVNNEAERANPSDAGQRDGDVWAAIDEQRQSMERLEAMVRQLMERLPTPNTPTDQAPAPVPAPANRDRVEGLALDCPEGRRLPRAARHVQHQDFSDEDSEEDFVGYQGDRPLNRNQPDYQIRTNIPLFHGKLQIEEFLDWISEVERFFEFTEVAEERQVKLVAYKLRNGAAVWWEKLQMDRRRQGKGNKTVADYTEEWSRLSVRNNLNETEGQQVSRYLGGLKSTIQDKIGLQVVWTVDEAQNMALKAELMEKSSNRFSHYKKDMGESSNATANRSRFSPNDGQGQAKTITDQVQRGSGLSNNFGGSRPTAAAAITKETPRVASNPYSRPGGMKCYRCGQPGHRSNECPARKPVNFVDAEEEEDQNFAEEENMDEFLEGAEITEEQGEHVNCVIQRVMCSTKLEDSTQRNNIFKTCCSIQGKVCDLIVDSGSCENFVSRKLVEHLKPRAEKHPKPYAIGWIQKGPKASVTEVCKVPVSIGRYYRDEVTCDVVEMDAGHVLLGRLWQFDVDITYRGRDNVCVFNWNGRKIAMVPKRCSNGSSNKTTVKEQSLVSLVTSITDLEAEIKEAQKVHVVVVRALVIEDKEEQKIVVSEKVQSLLAEFSELVSEDLPDALPPMREI</sequence>
<dbReference type="InterPro" id="IPR001878">
    <property type="entry name" value="Znf_CCHC"/>
</dbReference>
<dbReference type="InterPro" id="IPR021109">
    <property type="entry name" value="Peptidase_aspartic_dom_sf"/>
</dbReference>
<name>A0AA39SCQ6_ACESA</name>
<reference evidence="5" key="1">
    <citation type="journal article" date="2022" name="Plant J.">
        <title>Strategies of tolerance reflected in two North American maple genomes.</title>
        <authorList>
            <person name="McEvoy S.L."/>
            <person name="Sezen U.U."/>
            <person name="Trouern-Trend A."/>
            <person name="McMahon S.M."/>
            <person name="Schaberg P.G."/>
            <person name="Yang J."/>
            <person name="Wegrzyn J.L."/>
            <person name="Swenson N.G."/>
        </authorList>
    </citation>
    <scope>NUCLEOTIDE SEQUENCE</scope>
    <source>
        <strain evidence="5">NS2018</strain>
    </source>
</reference>
<dbReference type="Gene3D" id="4.10.60.10">
    <property type="entry name" value="Zinc finger, CCHC-type"/>
    <property type="match status" value="1"/>
</dbReference>
<feature type="domain" description="CCHC-type" evidence="4">
    <location>
        <begin position="334"/>
        <end position="349"/>
    </location>
</feature>
<evidence type="ECO:0000256" key="1">
    <source>
        <dbReference type="PROSITE-ProRule" id="PRU00047"/>
    </source>
</evidence>
<keyword evidence="1" id="KW-0479">Metal-binding</keyword>
<dbReference type="Proteomes" id="UP001168877">
    <property type="component" value="Unassembled WGS sequence"/>
</dbReference>
<reference evidence="5" key="2">
    <citation type="submission" date="2023-06" db="EMBL/GenBank/DDBJ databases">
        <authorList>
            <person name="Swenson N.G."/>
            <person name="Wegrzyn J.L."/>
            <person name="Mcevoy S.L."/>
        </authorList>
    </citation>
    <scope>NUCLEOTIDE SEQUENCE</scope>
    <source>
        <strain evidence="5">NS2018</strain>
        <tissue evidence="5">Leaf</tissue>
    </source>
</reference>
<proteinExistence type="predicted"/>
<dbReference type="Pfam" id="PF00098">
    <property type="entry name" value="zf-CCHC"/>
    <property type="match status" value="1"/>
</dbReference>
<feature type="region of interest" description="Disordered" evidence="3">
    <location>
        <begin position="46"/>
        <end position="65"/>
    </location>
</feature>
<dbReference type="PROSITE" id="PS50158">
    <property type="entry name" value="ZF_CCHC"/>
    <property type="match status" value="1"/>
</dbReference>
<feature type="region of interest" description="Disordered" evidence="3">
    <location>
        <begin position="261"/>
        <end position="326"/>
    </location>
</feature>
<comment type="caution">
    <text evidence="5">The sequence shown here is derived from an EMBL/GenBank/DDBJ whole genome shotgun (WGS) entry which is preliminary data.</text>
</comment>
<accession>A0AA39SCQ6</accession>
<keyword evidence="1" id="KW-0863">Zinc-finger</keyword>
<dbReference type="InterPro" id="IPR036875">
    <property type="entry name" value="Znf_CCHC_sf"/>
</dbReference>
<evidence type="ECO:0000256" key="2">
    <source>
        <dbReference type="SAM" id="Coils"/>
    </source>
</evidence>
<feature type="compositionally biased region" description="Polar residues" evidence="3">
    <location>
        <begin position="267"/>
        <end position="305"/>
    </location>
</feature>
<organism evidence="5 6">
    <name type="scientific">Acer saccharum</name>
    <name type="common">Sugar maple</name>
    <dbReference type="NCBI Taxonomy" id="4024"/>
    <lineage>
        <taxon>Eukaryota</taxon>
        <taxon>Viridiplantae</taxon>
        <taxon>Streptophyta</taxon>
        <taxon>Embryophyta</taxon>
        <taxon>Tracheophyta</taxon>
        <taxon>Spermatophyta</taxon>
        <taxon>Magnoliopsida</taxon>
        <taxon>eudicotyledons</taxon>
        <taxon>Gunneridae</taxon>
        <taxon>Pentapetalae</taxon>
        <taxon>rosids</taxon>
        <taxon>malvids</taxon>
        <taxon>Sapindales</taxon>
        <taxon>Sapindaceae</taxon>
        <taxon>Hippocastanoideae</taxon>
        <taxon>Acereae</taxon>
        <taxon>Acer</taxon>
    </lineage>
</organism>
<dbReference type="PANTHER" id="PTHR35046">
    <property type="entry name" value="ZINC KNUCKLE (CCHC-TYPE) FAMILY PROTEIN"/>
    <property type="match status" value="1"/>
</dbReference>
<evidence type="ECO:0000313" key="5">
    <source>
        <dbReference type="EMBL" id="KAK0588527.1"/>
    </source>
</evidence>
<evidence type="ECO:0000259" key="4">
    <source>
        <dbReference type="PROSITE" id="PS50158"/>
    </source>
</evidence>
<keyword evidence="6" id="KW-1185">Reference proteome</keyword>
<dbReference type="SUPFAM" id="SSF57756">
    <property type="entry name" value="Retrovirus zinc finger-like domains"/>
    <property type="match status" value="1"/>
</dbReference>
<gene>
    <name evidence="5" type="ORF">LWI29_002110</name>
</gene>
<evidence type="ECO:0000313" key="6">
    <source>
        <dbReference type="Proteomes" id="UP001168877"/>
    </source>
</evidence>
<dbReference type="Gene3D" id="2.40.70.10">
    <property type="entry name" value="Acid Proteases"/>
    <property type="match status" value="1"/>
</dbReference>
<dbReference type="SMART" id="SM00343">
    <property type="entry name" value="ZnF_C2HC"/>
    <property type="match status" value="1"/>
</dbReference>
<keyword evidence="2" id="KW-0175">Coiled coil</keyword>
<dbReference type="EMBL" id="JAUESC010000381">
    <property type="protein sequence ID" value="KAK0588527.1"/>
    <property type="molecule type" value="Genomic_DNA"/>
</dbReference>